<evidence type="ECO:0000313" key="1">
    <source>
        <dbReference type="EMBL" id="SKC92652.1"/>
    </source>
</evidence>
<evidence type="ECO:0000313" key="2">
    <source>
        <dbReference type="Proteomes" id="UP000190285"/>
    </source>
</evidence>
<name>A0A1T5MWS4_9FIRM</name>
<sequence length="32" mass="3398">TLSTIERALYKSGMKDVMGKGVAALTTELAEI</sequence>
<dbReference type="AlphaFoldDB" id="A0A1T5MWS4"/>
<gene>
    <name evidence="1" type="ORF">SAMN02194393_05517</name>
</gene>
<proteinExistence type="predicted"/>
<reference evidence="1 2" key="1">
    <citation type="submission" date="2017-02" db="EMBL/GenBank/DDBJ databases">
        <authorList>
            <person name="Peterson S.W."/>
        </authorList>
    </citation>
    <scope>NUCLEOTIDE SEQUENCE [LARGE SCALE GENOMIC DNA]</scope>
    <source>
        <strain evidence="1 2">M1</strain>
    </source>
</reference>
<dbReference type="EMBL" id="FUZT01000030">
    <property type="protein sequence ID" value="SKC92652.1"/>
    <property type="molecule type" value="Genomic_DNA"/>
</dbReference>
<dbReference type="Proteomes" id="UP000190285">
    <property type="component" value="Unassembled WGS sequence"/>
</dbReference>
<protein>
    <submittedName>
        <fullName evidence="1">Uncharacterized protein</fullName>
    </submittedName>
</protein>
<organism evidence="1 2">
    <name type="scientific">Maledivibacter halophilus</name>
    <dbReference type="NCBI Taxonomy" id="36842"/>
    <lineage>
        <taxon>Bacteria</taxon>
        <taxon>Bacillati</taxon>
        <taxon>Bacillota</taxon>
        <taxon>Clostridia</taxon>
        <taxon>Peptostreptococcales</taxon>
        <taxon>Caminicellaceae</taxon>
        <taxon>Maledivibacter</taxon>
    </lineage>
</organism>
<keyword evidence="2" id="KW-1185">Reference proteome</keyword>
<accession>A0A1T5MWS4</accession>
<feature type="non-terminal residue" evidence="1">
    <location>
        <position position="1"/>
    </location>
</feature>